<dbReference type="EMBL" id="JBJJXI010000166">
    <property type="protein sequence ID" value="KAL3385061.1"/>
    <property type="molecule type" value="Genomic_DNA"/>
</dbReference>
<name>A0ABD2VXS3_9HYME</name>
<dbReference type="Proteomes" id="UP001627154">
    <property type="component" value="Unassembled WGS sequence"/>
</dbReference>
<evidence type="ECO:0000313" key="2">
    <source>
        <dbReference type="Proteomes" id="UP001627154"/>
    </source>
</evidence>
<comment type="caution">
    <text evidence="1">The sequence shown here is derived from an EMBL/GenBank/DDBJ whole genome shotgun (WGS) entry which is preliminary data.</text>
</comment>
<dbReference type="AlphaFoldDB" id="A0ABD2VXS3"/>
<sequence>MAKKEENGWKCSTVNEEWKEITEMVDKALVKKEVTVKKWKIGMKRWWDKKCGKERRKVKNLTYEKVPGKETIQAANEDQ</sequence>
<reference evidence="1 2" key="1">
    <citation type="journal article" date="2024" name="bioRxiv">
        <title>A reference genome for Trichogramma kaykai: A tiny desert-dwelling parasitoid wasp with competing sex-ratio distorters.</title>
        <authorList>
            <person name="Culotta J."/>
            <person name="Lindsey A.R."/>
        </authorList>
    </citation>
    <scope>NUCLEOTIDE SEQUENCE [LARGE SCALE GENOMIC DNA]</scope>
    <source>
        <strain evidence="1 2">KSX58</strain>
    </source>
</reference>
<proteinExistence type="predicted"/>
<gene>
    <name evidence="1" type="ORF">TKK_019446</name>
</gene>
<organism evidence="1 2">
    <name type="scientific">Trichogramma kaykai</name>
    <dbReference type="NCBI Taxonomy" id="54128"/>
    <lineage>
        <taxon>Eukaryota</taxon>
        <taxon>Metazoa</taxon>
        <taxon>Ecdysozoa</taxon>
        <taxon>Arthropoda</taxon>
        <taxon>Hexapoda</taxon>
        <taxon>Insecta</taxon>
        <taxon>Pterygota</taxon>
        <taxon>Neoptera</taxon>
        <taxon>Endopterygota</taxon>
        <taxon>Hymenoptera</taxon>
        <taxon>Apocrita</taxon>
        <taxon>Proctotrupomorpha</taxon>
        <taxon>Chalcidoidea</taxon>
        <taxon>Trichogrammatidae</taxon>
        <taxon>Trichogramma</taxon>
    </lineage>
</organism>
<accession>A0ABD2VXS3</accession>
<keyword evidence="2" id="KW-1185">Reference proteome</keyword>
<protein>
    <submittedName>
        <fullName evidence="1">Uncharacterized protein</fullName>
    </submittedName>
</protein>
<evidence type="ECO:0000313" key="1">
    <source>
        <dbReference type="EMBL" id="KAL3385061.1"/>
    </source>
</evidence>